<dbReference type="PANTHER" id="PTHR47355">
    <property type="entry name" value="E3 UBIQUITIN-PROTEIN LIGASE SPL2"/>
    <property type="match status" value="1"/>
</dbReference>
<keyword evidence="1" id="KW-0862">Zinc</keyword>
<evidence type="ECO:0000259" key="2">
    <source>
        <dbReference type="PROSITE" id="PS50089"/>
    </source>
</evidence>
<dbReference type="GO" id="GO:0008270">
    <property type="term" value="F:zinc ion binding"/>
    <property type="evidence" value="ECO:0007669"/>
    <property type="project" value="UniProtKB-KW"/>
</dbReference>
<dbReference type="InterPro" id="IPR044247">
    <property type="entry name" value="SPL2-like"/>
</dbReference>
<dbReference type="AlphaFoldDB" id="A0A1Y1HL99"/>
<dbReference type="PROSITE" id="PS50089">
    <property type="entry name" value="ZF_RING_2"/>
    <property type="match status" value="1"/>
</dbReference>
<feature type="domain" description="RING-type" evidence="2">
    <location>
        <begin position="297"/>
        <end position="337"/>
    </location>
</feature>
<organism evidence="3 4">
    <name type="scientific">Klebsormidium nitens</name>
    <name type="common">Green alga</name>
    <name type="synonym">Ulothrix nitens</name>
    <dbReference type="NCBI Taxonomy" id="105231"/>
    <lineage>
        <taxon>Eukaryota</taxon>
        <taxon>Viridiplantae</taxon>
        <taxon>Streptophyta</taxon>
        <taxon>Klebsormidiophyceae</taxon>
        <taxon>Klebsormidiales</taxon>
        <taxon>Klebsormidiaceae</taxon>
        <taxon>Klebsormidium</taxon>
    </lineage>
</organism>
<sequence>MMPVLGTIVEIAGRCLLQTVFFIYPVMLIDKYVDKKIFEKAARRLEDLPEVDLSDAEQLLEVLQAKLLEGRLNPKDAQLASLAFLRHLSAPHSPSNFIGEVAGDRPPALLLAPVAGRLSVPSTLLCNVALGEDGTVWWQELDEGRGEVPRHFNYARGSKEGIRRSLRGEIGRLGRDLTEYKWMLVRFALIQGLDILLTTVVRRWLLKRQWLAALRAQRGAPAADRPVEIGLVQGTGMVVPLNRRALWEDNGQLWTTDVAGKIVPYIPVPEDNLPRGVEEDGEETGVEGEELDRNIACTICWARVRRAAFLDCGHRVCCAGCARRVAKGPGRKCPMCSQPIKRVVRIYDS</sequence>
<proteinExistence type="predicted"/>
<dbReference type="EMBL" id="DF236978">
    <property type="protein sequence ID" value="GAQ79390.1"/>
    <property type="molecule type" value="Genomic_DNA"/>
</dbReference>
<dbReference type="PANTHER" id="PTHR47355:SF1">
    <property type="entry name" value="E3 UBIQUITIN-PROTEIN LIGASE SPL2"/>
    <property type="match status" value="1"/>
</dbReference>
<dbReference type="Gene3D" id="3.30.40.10">
    <property type="entry name" value="Zinc/RING finger domain, C3HC4 (zinc finger)"/>
    <property type="match status" value="1"/>
</dbReference>
<dbReference type="SMART" id="SM00184">
    <property type="entry name" value="RING"/>
    <property type="match status" value="1"/>
</dbReference>
<dbReference type="GO" id="GO:0004842">
    <property type="term" value="F:ubiquitin-protein transferase activity"/>
    <property type="evidence" value="ECO:0007669"/>
    <property type="project" value="InterPro"/>
</dbReference>
<accession>A0A1Y1HL99</accession>
<gene>
    <name evidence="3" type="ORF">KFL_000290400</name>
</gene>
<dbReference type="Pfam" id="PF13920">
    <property type="entry name" value="zf-C3HC4_3"/>
    <property type="match status" value="1"/>
</dbReference>
<name>A0A1Y1HL99_KLENI</name>
<dbReference type="InterPro" id="IPR001841">
    <property type="entry name" value="Znf_RING"/>
</dbReference>
<keyword evidence="1" id="KW-0479">Metal-binding</keyword>
<reference evidence="3 4" key="1">
    <citation type="journal article" date="2014" name="Nat. Commun.">
        <title>Klebsormidium flaccidum genome reveals primary factors for plant terrestrial adaptation.</title>
        <authorList>
            <person name="Hori K."/>
            <person name="Maruyama F."/>
            <person name="Fujisawa T."/>
            <person name="Togashi T."/>
            <person name="Yamamoto N."/>
            <person name="Seo M."/>
            <person name="Sato S."/>
            <person name="Yamada T."/>
            <person name="Mori H."/>
            <person name="Tajima N."/>
            <person name="Moriyama T."/>
            <person name="Ikeuchi M."/>
            <person name="Watanabe M."/>
            <person name="Wada H."/>
            <person name="Kobayashi K."/>
            <person name="Saito M."/>
            <person name="Masuda T."/>
            <person name="Sasaki-Sekimoto Y."/>
            <person name="Mashiguchi K."/>
            <person name="Awai K."/>
            <person name="Shimojima M."/>
            <person name="Masuda S."/>
            <person name="Iwai M."/>
            <person name="Nobusawa T."/>
            <person name="Narise T."/>
            <person name="Kondo S."/>
            <person name="Saito H."/>
            <person name="Sato R."/>
            <person name="Murakawa M."/>
            <person name="Ihara Y."/>
            <person name="Oshima-Yamada Y."/>
            <person name="Ohtaka K."/>
            <person name="Satoh M."/>
            <person name="Sonobe K."/>
            <person name="Ishii M."/>
            <person name="Ohtani R."/>
            <person name="Kanamori-Sato M."/>
            <person name="Honoki R."/>
            <person name="Miyazaki D."/>
            <person name="Mochizuki H."/>
            <person name="Umetsu J."/>
            <person name="Higashi K."/>
            <person name="Shibata D."/>
            <person name="Kamiya Y."/>
            <person name="Sato N."/>
            <person name="Nakamura Y."/>
            <person name="Tabata S."/>
            <person name="Ida S."/>
            <person name="Kurokawa K."/>
            <person name="Ohta H."/>
        </authorList>
    </citation>
    <scope>NUCLEOTIDE SEQUENCE [LARGE SCALE GENOMIC DNA]</scope>
    <source>
        <strain evidence="3 4">NIES-2285</strain>
    </source>
</reference>
<dbReference type="SUPFAM" id="SSF57850">
    <property type="entry name" value="RING/U-box"/>
    <property type="match status" value="1"/>
</dbReference>
<evidence type="ECO:0000313" key="3">
    <source>
        <dbReference type="EMBL" id="GAQ79390.1"/>
    </source>
</evidence>
<keyword evidence="4" id="KW-1185">Reference proteome</keyword>
<dbReference type="OrthoDB" id="1711136at2759"/>
<dbReference type="Proteomes" id="UP000054558">
    <property type="component" value="Unassembled WGS sequence"/>
</dbReference>
<keyword evidence="1" id="KW-0863">Zinc-finger</keyword>
<protein>
    <submittedName>
        <fullName evidence="3">RING/U-box superfamily protein</fullName>
    </submittedName>
</protein>
<dbReference type="STRING" id="105231.A0A1Y1HL99"/>
<evidence type="ECO:0000256" key="1">
    <source>
        <dbReference type="PROSITE-ProRule" id="PRU00175"/>
    </source>
</evidence>
<dbReference type="InterPro" id="IPR013083">
    <property type="entry name" value="Znf_RING/FYVE/PHD"/>
</dbReference>
<evidence type="ECO:0000313" key="4">
    <source>
        <dbReference type="Proteomes" id="UP000054558"/>
    </source>
</evidence>